<dbReference type="PANTHER" id="PTHR46481:SF10">
    <property type="entry name" value="ZINC FINGER BED DOMAIN-CONTAINING PROTEIN 39"/>
    <property type="match status" value="1"/>
</dbReference>
<evidence type="ECO:0000256" key="1">
    <source>
        <dbReference type="ARBA" id="ARBA00004123"/>
    </source>
</evidence>
<dbReference type="SMART" id="SM00614">
    <property type="entry name" value="ZnF_BED"/>
    <property type="match status" value="1"/>
</dbReference>
<dbReference type="GO" id="GO:0005634">
    <property type="term" value="C:nucleus"/>
    <property type="evidence" value="ECO:0007669"/>
    <property type="project" value="UniProtKB-SubCell"/>
</dbReference>
<gene>
    <name evidence="11" type="ORF">PMAYCL1PPCAC_33110</name>
</gene>
<proteinExistence type="predicted"/>
<dbReference type="GO" id="GO:0009791">
    <property type="term" value="P:post-embryonic development"/>
    <property type="evidence" value="ECO:0007669"/>
    <property type="project" value="UniProtKB-ARBA"/>
</dbReference>
<dbReference type="EMBL" id="BTRK01000006">
    <property type="protein sequence ID" value="GMR62915.1"/>
    <property type="molecule type" value="Genomic_DNA"/>
</dbReference>
<keyword evidence="6" id="KW-0804">Transcription</keyword>
<dbReference type="AlphaFoldDB" id="A0AAN5DHE0"/>
<accession>A0AAN5DHE0</accession>
<comment type="subcellular location">
    <subcellularLocation>
        <location evidence="1">Nucleus</location>
    </subcellularLocation>
</comment>
<dbReference type="GO" id="GO:0003677">
    <property type="term" value="F:DNA binding"/>
    <property type="evidence" value="ECO:0007669"/>
    <property type="project" value="InterPro"/>
</dbReference>
<evidence type="ECO:0000313" key="12">
    <source>
        <dbReference type="Proteomes" id="UP001328107"/>
    </source>
</evidence>
<feature type="compositionally biased region" description="Polar residues" evidence="9">
    <location>
        <begin position="575"/>
        <end position="584"/>
    </location>
</feature>
<evidence type="ECO:0000259" key="10">
    <source>
        <dbReference type="PROSITE" id="PS50808"/>
    </source>
</evidence>
<evidence type="ECO:0000256" key="9">
    <source>
        <dbReference type="SAM" id="MobiDB-lite"/>
    </source>
</evidence>
<dbReference type="PANTHER" id="PTHR46481">
    <property type="entry name" value="ZINC FINGER BED DOMAIN-CONTAINING PROTEIN 4"/>
    <property type="match status" value="1"/>
</dbReference>
<comment type="caution">
    <text evidence="11">The sequence shown here is derived from an EMBL/GenBank/DDBJ whole genome shotgun (WGS) entry which is preliminary data.</text>
</comment>
<name>A0AAN5DHE0_9BILA</name>
<sequence length="612" mass="69633">MTPIQPCLRESKLSFSLFPFFSPIMVSSVWDHFTKDSYSDKATCNLCPATYCVKKGSTSNLWRHLEQKHPYCLTTSQAEFDQLCEKILRLCTLDKLLERIIDRPEFHALFPSSTRIPTRYHLLKVVKPSMEAALREALYQRLHDKRVSLSVDHWTMEGGSMTLYCINANLANHKGELESQLIPVSPSMGPPSPSSLRQTIDEIRMEFNVEIAAVVTPSDQSLAEAVKETGIFNPLCAAHELHEAVKTAVEGWSHSSILHPIIEFARSLNNSSTLREQYFALCTDCCLKQVGVPEYDDARWGSLFHSIERVNEQWMAVNATLKLNGSPALSDDTRLLLIKISYLLKPFHDFTTKMCSPSCLLTEVPFIFKEISHIMQSYMDDETGPIVELAELLRNEVQRRTVYYTENESMKKLLFFDPRAVEMFPSDWLSIGASLLPRVSLPSSSPPSTPSSSSPYSWCEKRVKREENTADDEVEKYIYECKRGSSINTNPLQYWTSPRGSFYPRIRELALKALPVPPMSIHAQRIFRAAGLLDMDHLSDSTAKEVNSRLLFRFSEIGEKAREISYLPPKTLVPQRSFTDNRPSSPVDETFGNFTDDSDFEETNGVVKEEIY</sequence>
<keyword evidence="2" id="KW-0479">Metal-binding</keyword>
<organism evidence="11 12">
    <name type="scientific">Pristionchus mayeri</name>
    <dbReference type="NCBI Taxonomy" id="1317129"/>
    <lineage>
        <taxon>Eukaryota</taxon>
        <taxon>Metazoa</taxon>
        <taxon>Ecdysozoa</taxon>
        <taxon>Nematoda</taxon>
        <taxon>Chromadorea</taxon>
        <taxon>Rhabditida</taxon>
        <taxon>Rhabditina</taxon>
        <taxon>Diplogasteromorpha</taxon>
        <taxon>Diplogasteroidea</taxon>
        <taxon>Neodiplogasteridae</taxon>
        <taxon>Pristionchus</taxon>
    </lineage>
</organism>
<dbReference type="SUPFAM" id="SSF53098">
    <property type="entry name" value="Ribonuclease H-like"/>
    <property type="match status" value="1"/>
</dbReference>
<keyword evidence="7" id="KW-0539">Nucleus</keyword>
<evidence type="ECO:0000256" key="8">
    <source>
        <dbReference type="PROSITE-ProRule" id="PRU00027"/>
    </source>
</evidence>
<protein>
    <recommendedName>
        <fullName evidence="10">BED-type domain-containing protein</fullName>
    </recommendedName>
</protein>
<evidence type="ECO:0000256" key="7">
    <source>
        <dbReference type="ARBA" id="ARBA00023242"/>
    </source>
</evidence>
<evidence type="ECO:0000313" key="11">
    <source>
        <dbReference type="EMBL" id="GMR62915.1"/>
    </source>
</evidence>
<dbReference type="InterPro" id="IPR052035">
    <property type="entry name" value="ZnF_BED_domain_contain"/>
</dbReference>
<dbReference type="Proteomes" id="UP001328107">
    <property type="component" value="Unassembled WGS sequence"/>
</dbReference>
<keyword evidence="3 8" id="KW-0863">Zinc-finger</keyword>
<dbReference type="SUPFAM" id="SSF57667">
    <property type="entry name" value="beta-beta-alpha zinc fingers"/>
    <property type="match status" value="1"/>
</dbReference>
<dbReference type="Pfam" id="PF02892">
    <property type="entry name" value="zf-BED"/>
    <property type="match status" value="1"/>
</dbReference>
<evidence type="ECO:0000256" key="2">
    <source>
        <dbReference type="ARBA" id="ARBA00022723"/>
    </source>
</evidence>
<reference evidence="12" key="1">
    <citation type="submission" date="2022-10" db="EMBL/GenBank/DDBJ databases">
        <title>Genome assembly of Pristionchus species.</title>
        <authorList>
            <person name="Yoshida K."/>
            <person name="Sommer R.J."/>
        </authorList>
    </citation>
    <scope>NUCLEOTIDE SEQUENCE [LARGE SCALE GENOMIC DNA]</scope>
    <source>
        <strain evidence="12">RS5460</strain>
    </source>
</reference>
<dbReference type="InterPro" id="IPR036236">
    <property type="entry name" value="Znf_C2H2_sf"/>
</dbReference>
<feature type="region of interest" description="Disordered" evidence="9">
    <location>
        <begin position="575"/>
        <end position="599"/>
    </location>
</feature>
<keyword evidence="12" id="KW-1185">Reference proteome</keyword>
<feature type="domain" description="BED-type" evidence="10">
    <location>
        <begin position="24"/>
        <end position="76"/>
    </location>
</feature>
<evidence type="ECO:0000256" key="3">
    <source>
        <dbReference type="ARBA" id="ARBA00022771"/>
    </source>
</evidence>
<keyword evidence="4" id="KW-0862">Zinc</keyword>
<evidence type="ECO:0000256" key="4">
    <source>
        <dbReference type="ARBA" id="ARBA00022833"/>
    </source>
</evidence>
<dbReference type="InterPro" id="IPR012337">
    <property type="entry name" value="RNaseH-like_sf"/>
</dbReference>
<dbReference type="InterPro" id="IPR003656">
    <property type="entry name" value="Znf_BED"/>
</dbReference>
<evidence type="ECO:0000256" key="6">
    <source>
        <dbReference type="ARBA" id="ARBA00023163"/>
    </source>
</evidence>
<keyword evidence="5" id="KW-0805">Transcription regulation</keyword>
<dbReference type="GO" id="GO:0008270">
    <property type="term" value="F:zinc ion binding"/>
    <property type="evidence" value="ECO:0007669"/>
    <property type="project" value="UniProtKB-KW"/>
</dbReference>
<evidence type="ECO:0000256" key="5">
    <source>
        <dbReference type="ARBA" id="ARBA00023015"/>
    </source>
</evidence>
<dbReference type="PROSITE" id="PS50808">
    <property type="entry name" value="ZF_BED"/>
    <property type="match status" value="1"/>
</dbReference>